<comment type="caution">
    <text evidence="3">The sequence shown here is derived from an EMBL/GenBank/DDBJ whole genome shotgun (WGS) entry which is preliminary data.</text>
</comment>
<proteinExistence type="predicted"/>
<dbReference type="PANTHER" id="PTHR43861">
    <property type="entry name" value="TRANS-ACONITATE 2-METHYLTRANSFERASE-RELATED"/>
    <property type="match status" value="1"/>
</dbReference>
<evidence type="ECO:0000256" key="1">
    <source>
        <dbReference type="PROSITE-ProRule" id="PRU00339"/>
    </source>
</evidence>
<dbReference type="InterPro" id="IPR029063">
    <property type="entry name" value="SAM-dependent_MTases_sf"/>
</dbReference>
<dbReference type="Gene3D" id="1.25.40.10">
    <property type="entry name" value="Tetratricopeptide repeat domain"/>
    <property type="match status" value="1"/>
</dbReference>
<dbReference type="CDD" id="cd02440">
    <property type="entry name" value="AdoMet_MTases"/>
    <property type="match status" value="1"/>
</dbReference>
<dbReference type="SMART" id="SM00028">
    <property type="entry name" value="TPR"/>
    <property type="match status" value="2"/>
</dbReference>
<dbReference type="InterPro" id="IPR019734">
    <property type="entry name" value="TPR_rpt"/>
</dbReference>
<protein>
    <recommendedName>
        <fullName evidence="2">Methyltransferase type 12 domain-containing protein</fullName>
    </recommendedName>
</protein>
<dbReference type="InterPro" id="IPR013217">
    <property type="entry name" value="Methyltransf_12"/>
</dbReference>
<sequence>MTGALFSSGVPAVDSRAGFAENMAHLGDLPAAICILEQALELAPDWAAGWFRLGEYLKAAGDIPAAADAWTRAVEADPKDPLGAGINRDLAREVPVTETLPPAFVELLFDQYAPRFERALRDRLVYRGPEEILAALKTAGLGRADHALDLGCGTGLMGELLRPHVTRLDGLDLSQHMLHEAEAKGVYDLLEKQNIATLDRRPGRYDLIVAADVFNYLGALEQPVAWAVDALRPGGLFSFTVELGDAPVLLRETRRFAHSRDYVETLLADAGLTVAYLAEVVLREDRGEAVRGLTVAARRGMPMDRATDGSELATAD</sequence>
<dbReference type="PANTHER" id="PTHR43861:SF1">
    <property type="entry name" value="TRANS-ACONITATE 2-METHYLTRANSFERASE"/>
    <property type="match status" value="1"/>
</dbReference>
<reference evidence="3 4" key="1">
    <citation type="submission" date="2006-06" db="EMBL/GenBank/DDBJ databases">
        <authorList>
            <person name="Moran M.A."/>
            <person name="Ferriera S."/>
            <person name="Johnson J."/>
            <person name="Kravitz S."/>
            <person name="Beeson K."/>
            <person name="Sutton G."/>
            <person name="Rogers Y.-H."/>
            <person name="Friedman R."/>
            <person name="Frazier M."/>
            <person name="Venter J.C."/>
        </authorList>
    </citation>
    <scope>NUCLEOTIDE SEQUENCE [LARGE SCALE GENOMIC DNA]</scope>
    <source>
        <strain evidence="3 4">E-37</strain>
    </source>
</reference>
<organism evidence="3 4">
    <name type="scientific">Sagittula stellata (strain ATCC 700073 / DSM 11524 / E-37)</name>
    <dbReference type="NCBI Taxonomy" id="388399"/>
    <lineage>
        <taxon>Bacteria</taxon>
        <taxon>Pseudomonadati</taxon>
        <taxon>Pseudomonadota</taxon>
        <taxon>Alphaproteobacteria</taxon>
        <taxon>Rhodobacterales</taxon>
        <taxon>Roseobacteraceae</taxon>
        <taxon>Sagittula</taxon>
    </lineage>
</organism>
<dbReference type="Proteomes" id="UP000005713">
    <property type="component" value="Unassembled WGS sequence"/>
</dbReference>
<dbReference type="PROSITE" id="PS50005">
    <property type="entry name" value="TPR"/>
    <property type="match status" value="1"/>
</dbReference>
<feature type="repeat" description="TPR" evidence="1">
    <location>
        <begin position="47"/>
        <end position="80"/>
    </location>
</feature>
<dbReference type="AlphaFoldDB" id="A3JZN2"/>
<dbReference type="RefSeq" id="WP_005856264.1">
    <property type="nucleotide sequence ID" value="NZ_AAYA01000002.1"/>
</dbReference>
<keyword evidence="4" id="KW-1185">Reference proteome</keyword>
<keyword evidence="1" id="KW-0802">TPR repeat</keyword>
<dbReference type="SUPFAM" id="SSF48452">
    <property type="entry name" value="TPR-like"/>
    <property type="match status" value="1"/>
</dbReference>
<feature type="domain" description="Methyltransferase type 12" evidence="2">
    <location>
        <begin position="148"/>
        <end position="237"/>
    </location>
</feature>
<dbReference type="Gene3D" id="3.40.50.150">
    <property type="entry name" value="Vaccinia Virus protein VP39"/>
    <property type="match status" value="1"/>
</dbReference>
<dbReference type="EMBL" id="AAYA01000002">
    <property type="protein sequence ID" value="EBA09935.1"/>
    <property type="molecule type" value="Genomic_DNA"/>
</dbReference>
<accession>A3JZN2</accession>
<dbReference type="InterPro" id="IPR011990">
    <property type="entry name" value="TPR-like_helical_dom_sf"/>
</dbReference>
<dbReference type="SUPFAM" id="SSF53335">
    <property type="entry name" value="S-adenosyl-L-methionine-dependent methyltransferases"/>
    <property type="match status" value="1"/>
</dbReference>
<evidence type="ECO:0000259" key="2">
    <source>
        <dbReference type="Pfam" id="PF08242"/>
    </source>
</evidence>
<dbReference type="Pfam" id="PF08242">
    <property type="entry name" value="Methyltransf_12"/>
    <property type="match status" value="1"/>
</dbReference>
<dbReference type="eggNOG" id="COG4976">
    <property type="taxonomic scope" value="Bacteria"/>
</dbReference>
<gene>
    <name evidence="3" type="ORF">SSE37_09003</name>
</gene>
<evidence type="ECO:0000313" key="3">
    <source>
        <dbReference type="EMBL" id="EBA09935.1"/>
    </source>
</evidence>
<evidence type="ECO:0000313" key="4">
    <source>
        <dbReference type="Proteomes" id="UP000005713"/>
    </source>
</evidence>
<name>A3JZN2_SAGS3</name>
<dbReference type="OrthoDB" id="9765084at2"/>